<keyword evidence="2" id="KW-1185">Reference proteome</keyword>
<gene>
    <name evidence="1" type="ORF">ElyMa_005471500</name>
</gene>
<evidence type="ECO:0000313" key="2">
    <source>
        <dbReference type="Proteomes" id="UP000762676"/>
    </source>
</evidence>
<comment type="caution">
    <text evidence="1">The sequence shown here is derived from an EMBL/GenBank/DDBJ whole genome shotgun (WGS) entry which is preliminary data.</text>
</comment>
<name>A0AAV4EQY7_9GAST</name>
<protein>
    <submittedName>
        <fullName evidence="1">Vertnin</fullName>
    </submittedName>
</protein>
<dbReference type="CDD" id="cd22791">
    <property type="entry name" value="OTU_VRTN"/>
    <property type="match status" value="1"/>
</dbReference>
<accession>A0AAV4EQY7</accession>
<dbReference type="InterPro" id="IPR047273">
    <property type="entry name" value="VRTN_OTU_dom"/>
</dbReference>
<organism evidence="1 2">
    <name type="scientific">Elysia marginata</name>
    <dbReference type="NCBI Taxonomy" id="1093978"/>
    <lineage>
        <taxon>Eukaryota</taxon>
        <taxon>Metazoa</taxon>
        <taxon>Spiralia</taxon>
        <taxon>Lophotrochozoa</taxon>
        <taxon>Mollusca</taxon>
        <taxon>Gastropoda</taxon>
        <taxon>Heterobranchia</taxon>
        <taxon>Euthyneura</taxon>
        <taxon>Panpulmonata</taxon>
        <taxon>Sacoglossa</taxon>
        <taxon>Placobranchoidea</taxon>
        <taxon>Plakobranchidae</taxon>
        <taxon>Elysia</taxon>
    </lineage>
</organism>
<dbReference type="EMBL" id="BMAT01010897">
    <property type="protein sequence ID" value="GFR62951.1"/>
    <property type="molecule type" value="Genomic_DNA"/>
</dbReference>
<sequence length="355" mass="40559">MSSRNLIDELSNSNSNVMLYEAKPESFYDIKETKKPVKGTNCMQQLVCLEEGSVLYRNGSCTCSPSSPHKGHEFASHCFSSSNSRTQEVKKNISHSYFSQKQFEPDDDYFVEVEDISKNCPHDDFSDGVVFTKLSDCNSFAEIQHEFDGLFLKDLYGSKRSVVGTRLPIDNLARLYVPKDLKTSKLHFPVTVRADGNCLPACGSVYAFGEDINPELVRLHIIQELVTYQEYYLDKKNLVKGYCHPSKPNEMKKSYAMYSVYFIPNQTLSDEVIKDIYQKEVLALCKNKSYMRIGQIFALTSVLKMRIRNVYPDKGSPMVRKHLNRKFIPKVQVSEAEGMIMWTSTRHDNSSMSAI</sequence>
<dbReference type="Proteomes" id="UP000762676">
    <property type="component" value="Unassembled WGS sequence"/>
</dbReference>
<reference evidence="1 2" key="1">
    <citation type="journal article" date="2021" name="Elife">
        <title>Chloroplast acquisition without the gene transfer in kleptoplastic sea slugs, Plakobranchus ocellatus.</title>
        <authorList>
            <person name="Maeda T."/>
            <person name="Takahashi S."/>
            <person name="Yoshida T."/>
            <person name="Shimamura S."/>
            <person name="Takaki Y."/>
            <person name="Nagai Y."/>
            <person name="Toyoda A."/>
            <person name="Suzuki Y."/>
            <person name="Arimoto A."/>
            <person name="Ishii H."/>
            <person name="Satoh N."/>
            <person name="Nishiyama T."/>
            <person name="Hasebe M."/>
            <person name="Maruyama T."/>
            <person name="Minagawa J."/>
            <person name="Obokata J."/>
            <person name="Shigenobu S."/>
        </authorList>
    </citation>
    <scope>NUCLEOTIDE SEQUENCE [LARGE SCALE GENOMIC DNA]</scope>
</reference>
<proteinExistence type="predicted"/>
<evidence type="ECO:0000313" key="1">
    <source>
        <dbReference type="EMBL" id="GFR62951.1"/>
    </source>
</evidence>
<dbReference type="AlphaFoldDB" id="A0AAV4EQY7"/>